<evidence type="ECO:0000313" key="2">
    <source>
        <dbReference type="EMBL" id="SKB59491.1"/>
    </source>
</evidence>
<sequence>MNKFIQHNMKKKYFIGFCVLFSSFAISQSMKNNMLYNGKKEIAKVEAEGCGVFSSNCVYHISSLDDKPLMSIALLESVNPLKKDADGKPSIELYLRFVFSDLDKAAEMDATWLNLKKSIAQTIVKNNFIVNQQINEGAVNNFIKLYGERYSEREKSHKEIILVK</sequence>
<accession>A0A1T5CJI2</accession>
<organism evidence="2 3">
    <name type="scientific">Soonwooa buanensis</name>
    <dbReference type="NCBI Taxonomy" id="619805"/>
    <lineage>
        <taxon>Bacteria</taxon>
        <taxon>Pseudomonadati</taxon>
        <taxon>Bacteroidota</taxon>
        <taxon>Flavobacteriia</taxon>
        <taxon>Flavobacteriales</taxon>
        <taxon>Weeksellaceae</taxon>
        <taxon>Chryseobacterium group</taxon>
        <taxon>Soonwooa</taxon>
    </lineage>
</organism>
<dbReference type="Proteomes" id="UP000191112">
    <property type="component" value="Unassembled WGS sequence"/>
</dbReference>
<reference evidence="2 3" key="1">
    <citation type="submission" date="2017-02" db="EMBL/GenBank/DDBJ databases">
        <authorList>
            <person name="Peterson S.W."/>
        </authorList>
    </citation>
    <scope>NUCLEOTIDE SEQUENCE [LARGE SCALE GENOMIC DNA]</scope>
    <source>
        <strain evidence="2 3">DSM 22323</strain>
    </source>
</reference>
<protein>
    <submittedName>
        <fullName evidence="2">Uncharacterized protein</fullName>
    </submittedName>
</protein>
<feature type="signal peptide" evidence="1">
    <location>
        <begin position="1"/>
        <end position="27"/>
    </location>
</feature>
<name>A0A1T5CJI2_9FLAO</name>
<feature type="chain" id="PRO_5013092176" evidence="1">
    <location>
        <begin position="28"/>
        <end position="164"/>
    </location>
</feature>
<gene>
    <name evidence="2" type="ORF">SAMN05660477_00102</name>
</gene>
<dbReference type="AlphaFoldDB" id="A0A1T5CJI2"/>
<evidence type="ECO:0000313" key="3">
    <source>
        <dbReference type="Proteomes" id="UP000191112"/>
    </source>
</evidence>
<keyword evidence="3" id="KW-1185">Reference proteome</keyword>
<dbReference type="EMBL" id="FUYZ01000001">
    <property type="protein sequence ID" value="SKB59491.1"/>
    <property type="molecule type" value="Genomic_DNA"/>
</dbReference>
<keyword evidence="1" id="KW-0732">Signal</keyword>
<proteinExistence type="predicted"/>
<dbReference type="STRING" id="619805.SAMN05660477_00102"/>
<evidence type="ECO:0000256" key="1">
    <source>
        <dbReference type="SAM" id="SignalP"/>
    </source>
</evidence>